<comment type="caution">
    <text evidence="2">The sequence shown here is derived from an EMBL/GenBank/DDBJ whole genome shotgun (WGS) entry which is preliminary data.</text>
</comment>
<name>A0ABD7IQU4_LACPE</name>
<reference evidence="1 3" key="1">
    <citation type="submission" date="2018-03" db="EMBL/GenBank/DDBJ databases">
        <title>Draft Genome Sequences of six Lactobacillus pentosus Strains Isolated from Brines of Traditionally Fermented Spanish-Style Green Table Olives.</title>
        <authorList>
            <person name="Calero-Delgado B."/>
            <person name="Martin-Platero A.M."/>
            <person name="Perez-Pulido A.J."/>
            <person name="Benitez-Cabello A."/>
            <person name="Casimiro-Soriguer C.S."/>
            <person name="Martinez-Bueno M."/>
            <person name="Arroyo-Lopez F.N."/>
            <person name="Rodriguez-Gomez F."/>
            <person name="Bautista-Gallego J."/>
            <person name="Garrido-Fernandez A."/>
            <person name="Jimenez-Diaz R."/>
        </authorList>
    </citation>
    <scope>NUCLEOTIDE SEQUENCE [LARGE SCALE GENOMIC DNA]</scope>
    <source>
        <strain evidence="1 3">IG2</strain>
    </source>
</reference>
<sequence length="95" mass="11181">MTFALLLTVWKLNYRLNSLDLANDCWCDIKINSWLFSTVTTKKTSQRMLFFETFFGLAKQAHDDENPVLWILVGWQDTIDGRLFYDQRLARSGQV</sequence>
<dbReference type="EMBL" id="RDCJ01000096">
    <property type="protein sequence ID" value="RMW46385.1"/>
    <property type="molecule type" value="Genomic_DNA"/>
</dbReference>
<evidence type="ECO:0000313" key="3">
    <source>
        <dbReference type="Proteomes" id="UP000238378"/>
    </source>
</evidence>
<dbReference type="Proteomes" id="UP000276249">
    <property type="component" value="Unassembled WGS sequence"/>
</dbReference>
<evidence type="ECO:0000313" key="2">
    <source>
        <dbReference type="EMBL" id="RMW46385.1"/>
    </source>
</evidence>
<evidence type="ECO:0000313" key="4">
    <source>
        <dbReference type="Proteomes" id="UP000276249"/>
    </source>
</evidence>
<gene>
    <name evidence="1" type="ORF">C6Y08_11730</name>
    <name evidence="2" type="ORF">D6U18_10540</name>
</gene>
<proteinExistence type="predicted"/>
<dbReference type="AlphaFoldDB" id="A0ABD7IQU4"/>
<organism evidence="2 4">
    <name type="scientific">Lactiplantibacillus pentosus</name>
    <name type="common">Lactobacillus pentosus</name>
    <dbReference type="NCBI Taxonomy" id="1589"/>
    <lineage>
        <taxon>Bacteria</taxon>
        <taxon>Bacillati</taxon>
        <taxon>Bacillota</taxon>
        <taxon>Bacilli</taxon>
        <taxon>Lactobacillales</taxon>
        <taxon>Lactobacillaceae</taxon>
        <taxon>Lactiplantibacillus</taxon>
    </lineage>
</organism>
<dbReference type="Proteomes" id="UP000238378">
    <property type="component" value="Unassembled WGS sequence"/>
</dbReference>
<reference evidence="2 4" key="2">
    <citation type="submission" date="2018-10" db="EMBL/GenBank/DDBJ databases">
        <title>Genome sequences of five Lactobacillus pentosus strains isolated from brines of traditionally fermented spanish-style green table olives and differences between them.</title>
        <authorList>
            <person name="Jimenez Diaz R."/>
        </authorList>
    </citation>
    <scope>NUCLEOTIDE SEQUENCE [LARGE SCALE GENOMIC DNA]</scope>
    <source>
        <strain evidence="2 4">IG10</strain>
    </source>
</reference>
<keyword evidence="3" id="KW-1185">Reference proteome</keyword>
<protein>
    <submittedName>
        <fullName evidence="2">Uncharacterized protein</fullName>
    </submittedName>
</protein>
<dbReference type="EMBL" id="PVOB01000200">
    <property type="protein sequence ID" value="PRO93986.1"/>
    <property type="molecule type" value="Genomic_DNA"/>
</dbReference>
<evidence type="ECO:0000313" key="1">
    <source>
        <dbReference type="EMBL" id="PRO93986.1"/>
    </source>
</evidence>
<accession>A0ABD7IQU4</accession>